<proteinExistence type="predicted"/>
<name>A0A811UKY7_CERCA</name>
<reference evidence="1" key="1">
    <citation type="submission" date="2020-11" db="EMBL/GenBank/DDBJ databases">
        <authorList>
            <person name="Whitehead M."/>
        </authorList>
    </citation>
    <scope>NUCLEOTIDE SEQUENCE</scope>
    <source>
        <strain evidence="1">EGII</strain>
    </source>
</reference>
<protein>
    <submittedName>
        <fullName evidence="1">(Mediterranean fruit fly) hypothetical protein</fullName>
    </submittedName>
</protein>
<evidence type="ECO:0000313" key="1">
    <source>
        <dbReference type="EMBL" id="CAD6999464.1"/>
    </source>
</evidence>
<accession>A0A811UKY7</accession>
<organism evidence="1 2">
    <name type="scientific">Ceratitis capitata</name>
    <name type="common">Mediterranean fruit fly</name>
    <name type="synonym">Tephritis capitata</name>
    <dbReference type="NCBI Taxonomy" id="7213"/>
    <lineage>
        <taxon>Eukaryota</taxon>
        <taxon>Metazoa</taxon>
        <taxon>Ecdysozoa</taxon>
        <taxon>Arthropoda</taxon>
        <taxon>Hexapoda</taxon>
        <taxon>Insecta</taxon>
        <taxon>Pterygota</taxon>
        <taxon>Neoptera</taxon>
        <taxon>Endopterygota</taxon>
        <taxon>Diptera</taxon>
        <taxon>Brachycera</taxon>
        <taxon>Muscomorpha</taxon>
        <taxon>Tephritoidea</taxon>
        <taxon>Tephritidae</taxon>
        <taxon>Ceratitis</taxon>
        <taxon>Ceratitis</taxon>
    </lineage>
</organism>
<dbReference type="AlphaFoldDB" id="A0A811UKY7"/>
<sequence>MITLLTPCQPQCIRIHVCANYTHLLLESLPVHFDDKYLQTTVNAIIEQPATSPVVTLEPPFIIGFIQAV</sequence>
<dbReference type="Proteomes" id="UP000606786">
    <property type="component" value="Unassembled WGS sequence"/>
</dbReference>
<comment type="caution">
    <text evidence="1">The sequence shown here is derived from an EMBL/GenBank/DDBJ whole genome shotgun (WGS) entry which is preliminary data.</text>
</comment>
<evidence type="ECO:0000313" key="2">
    <source>
        <dbReference type="Proteomes" id="UP000606786"/>
    </source>
</evidence>
<gene>
    <name evidence="1" type="ORF">CCAP1982_LOCUS7988</name>
</gene>
<keyword evidence="2" id="KW-1185">Reference proteome</keyword>
<dbReference type="EMBL" id="CAJHJT010000012">
    <property type="protein sequence ID" value="CAD6999464.1"/>
    <property type="molecule type" value="Genomic_DNA"/>
</dbReference>